<keyword evidence="6" id="KW-0479">Metal-binding</keyword>
<evidence type="ECO:0000256" key="9">
    <source>
        <dbReference type="ARBA" id="ARBA00023014"/>
    </source>
</evidence>
<dbReference type="GO" id="GO:0051536">
    <property type="term" value="F:iron-sulfur cluster binding"/>
    <property type="evidence" value="ECO:0007669"/>
    <property type="project" value="UniProtKB-KW"/>
</dbReference>
<evidence type="ECO:0000256" key="8">
    <source>
        <dbReference type="ARBA" id="ARBA00023004"/>
    </source>
</evidence>
<organism evidence="12 13">
    <name type="scientific">Thalassolituus pacificus</name>
    <dbReference type="NCBI Taxonomy" id="2975440"/>
    <lineage>
        <taxon>Bacteria</taxon>
        <taxon>Pseudomonadati</taxon>
        <taxon>Pseudomonadota</taxon>
        <taxon>Gammaproteobacteria</taxon>
        <taxon>Oceanospirillales</taxon>
        <taxon>Oceanospirillaceae</taxon>
        <taxon>Thalassolituus</taxon>
    </lineage>
</organism>
<keyword evidence="13" id="KW-1185">Reference proteome</keyword>
<keyword evidence="8" id="KW-0408">Iron</keyword>
<proteinExistence type="inferred from homology"/>
<feature type="domain" description="FAD/NAD(P)-binding" evidence="11">
    <location>
        <begin position="376"/>
        <end position="641"/>
    </location>
</feature>
<dbReference type="InterPro" id="IPR013785">
    <property type="entry name" value="Aldolase_TIM"/>
</dbReference>
<dbReference type="Gene3D" id="3.40.50.720">
    <property type="entry name" value="NAD(P)-binding Rossmann-like Domain"/>
    <property type="match status" value="1"/>
</dbReference>
<dbReference type="AlphaFoldDB" id="A0A9X3AT87"/>
<evidence type="ECO:0000313" key="13">
    <source>
        <dbReference type="Proteomes" id="UP001147830"/>
    </source>
</evidence>
<dbReference type="GO" id="GO:0010181">
    <property type="term" value="F:FMN binding"/>
    <property type="evidence" value="ECO:0007669"/>
    <property type="project" value="InterPro"/>
</dbReference>
<reference evidence="12" key="2">
    <citation type="submission" date="2022-08" db="EMBL/GenBank/DDBJ databases">
        <authorList>
            <person name="Dong C."/>
        </authorList>
    </citation>
    <scope>NUCLEOTIDE SEQUENCE</scope>
    <source>
        <strain evidence="12">59MF3M-4</strain>
    </source>
</reference>
<dbReference type="FunFam" id="3.20.20.70:FF:000082">
    <property type="entry name" value="NADPH-dependent 2,4-dienoyl-CoA reductase"/>
    <property type="match status" value="1"/>
</dbReference>
<evidence type="ECO:0000256" key="1">
    <source>
        <dbReference type="ARBA" id="ARBA00001917"/>
    </source>
</evidence>
<dbReference type="PRINTS" id="PR00469">
    <property type="entry name" value="PNDRDTASEII"/>
</dbReference>
<evidence type="ECO:0000256" key="4">
    <source>
        <dbReference type="ARBA" id="ARBA00022630"/>
    </source>
</evidence>
<comment type="cofactor">
    <cofactor evidence="2">
        <name>[4Fe-4S] cluster</name>
        <dbReference type="ChEBI" id="CHEBI:49883"/>
    </cofactor>
</comment>
<dbReference type="GO" id="GO:0016491">
    <property type="term" value="F:oxidoreductase activity"/>
    <property type="evidence" value="ECO:0007669"/>
    <property type="project" value="UniProtKB-KW"/>
</dbReference>
<dbReference type="Pfam" id="PF07992">
    <property type="entry name" value="Pyr_redox_2"/>
    <property type="match status" value="1"/>
</dbReference>
<dbReference type="CDD" id="cd02930">
    <property type="entry name" value="DCR_FMN"/>
    <property type="match status" value="1"/>
</dbReference>
<evidence type="ECO:0000256" key="5">
    <source>
        <dbReference type="ARBA" id="ARBA00022643"/>
    </source>
</evidence>
<dbReference type="SUPFAM" id="SSF51395">
    <property type="entry name" value="FMN-linked oxidoreductases"/>
    <property type="match status" value="1"/>
</dbReference>
<evidence type="ECO:0000256" key="2">
    <source>
        <dbReference type="ARBA" id="ARBA00001966"/>
    </source>
</evidence>
<dbReference type="Pfam" id="PF00724">
    <property type="entry name" value="Oxidored_FMN"/>
    <property type="match status" value="1"/>
</dbReference>
<dbReference type="InterPro" id="IPR001155">
    <property type="entry name" value="OxRdtase_FMN_N"/>
</dbReference>
<evidence type="ECO:0000256" key="7">
    <source>
        <dbReference type="ARBA" id="ARBA00023002"/>
    </source>
</evidence>
<dbReference type="InterPro" id="IPR036188">
    <property type="entry name" value="FAD/NAD-bd_sf"/>
</dbReference>
<dbReference type="RefSeq" id="WP_260977768.1">
    <property type="nucleotide sequence ID" value="NZ_JAOANI010000029.1"/>
</dbReference>
<comment type="cofactor">
    <cofactor evidence="1">
        <name>FMN</name>
        <dbReference type="ChEBI" id="CHEBI:58210"/>
    </cofactor>
</comment>
<dbReference type="Gene3D" id="3.20.20.70">
    <property type="entry name" value="Aldolase class I"/>
    <property type="match status" value="1"/>
</dbReference>
<keyword evidence="4" id="KW-0285">Flavoprotein</keyword>
<keyword evidence="7" id="KW-0560">Oxidoreductase</keyword>
<protein>
    <submittedName>
        <fullName evidence="12">NADPH-dependent 2,4-dienoyl-CoA reductase</fullName>
    </submittedName>
</protein>
<dbReference type="InterPro" id="IPR023753">
    <property type="entry name" value="FAD/NAD-binding_dom"/>
</dbReference>
<comment type="caution">
    <text evidence="12">The sequence shown here is derived from an EMBL/GenBank/DDBJ whole genome shotgun (WGS) entry which is preliminary data.</text>
</comment>
<evidence type="ECO:0000313" key="12">
    <source>
        <dbReference type="EMBL" id="MCT7360934.1"/>
    </source>
</evidence>
<keyword evidence="9" id="KW-0411">Iron-sulfur</keyword>
<dbReference type="Proteomes" id="UP001147830">
    <property type="component" value="Unassembled WGS sequence"/>
</dbReference>
<dbReference type="Gene3D" id="3.50.50.60">
    <property type="entry name" value="FAD/NAD(P)-binding domain"/>
    <property type="match status" value="1"/>
</dbReference>
<evidence type="ECO:0000256" key="6">
    <source>
        <dbReference type="ARBA" id="ARBA00022723"/>
    </source>
</evidence>
<dbReference type="SUPFAM" id="SSF51905">
    <property type="entry name" value="FAD/NAD(P)-binding domain"/>
    <property type="match status" value="1"/>
</dbReference>
<name>A0A9X3AT87_9GAMM</name>
<reference evidence="12" key="1">
    <citation type="journal article" date="2022" name="Front. Microbiol.">
        <title>Genome-based taxonomic rearrangement of Oceanobacter-related bacteria including the description of Thalassolituus hydrocarbonoclasticus sp. nov. and Thalassolituus pacificus sp. nov. and emended description of the genus Thalassolituus.</title>
        <authorList>
            <person name="Dong C."/>
            <person name="Wei L."/>
            <person name="Wang J."/>
            <person name="Lai Q."/>
            <person name="Huang Z."/>
            <person name="Shao Z."/>
        </authorList>
    </citation>
    <scope>NUCLEOTIDE SEQUENCE</scope>
    <source>
        <strain evidence="12">59MF3M-4</strain>
    </source>
</reference>
<dbReference type="PANTHER" id="PTHR42917">
    <property type="entry name" value="2,4-DIENOYL-COA REDUCTASE"/>
    <property type="match status" value="1"/>
</dbReference>
<dbReference type="GO" id="GO:0046872">
    <property type="term" value="F:metal ion binding"/>
    <property type="evidence" value="ECO:0007669"/>
    <property type="project" value="UniProtKB-KW"/>
</dbReference>
<dbReference type="PRINTS" id="PR00368">
    <property type="entry name" value="FADPNR"/>
</dbReference>
<evidence type="ECO:0000259" key="11">
    <source>
        <dbReference type="Pfam" id="PF07992"/>
    </source>
</evidence>
<evidence type="ECO:0000256" key="3">
    <source>
        <dbReference type="ARBA" id="ARBA00011048"/>
    </source>
</evidence>
<dbReference type="EMBL" id="JAOANI010000029">
    <property type="protein sequence ID" value="MCT7360934.1"/>
    <property type="molecule type" value="Genomic_DNA"/>
</dbReference>
<gene>
    <name evidence="12" type="ORF">NYR02_18070</name>
</gene>
<sequence length="680" mass="74611">MSKYSHILQPLDLGFTTLKNRVMMGSMHTGLEDRPWHFGELAEYFAERARGGVGLLVTGGFSPNRAGDLLPFGSKMMSSWQVPFHKKVTNAVHENGSKILLQILHAGRYGYTPLNVAPSAIKSPITPFKPKELTSKQIYKTIDQYARAAKLAQKAGYDGVEVMGSEGYFITQMINKRTNQRSDEWGGSYENRIRFPLEVIRKMRATVGEEFIIMFRLSMLDLVEEASDMEEVIHLAKELEKAGVTIINTGIGWHEARVPTIVTSVPRAAFADVTAKVKAQVNIPVVASNRINMPETAEDIIANGKADMVSMARPLLADPYWVKKVEEDRADEINTCIACNQACLDHTFENKRASCLVNPRACNETRLVYIPVKQAKKVAVVGAGPAGLACAVTAAERGHAVTLFEGRGEIGGQFNYASKIPGKEEFKETIRYFTTMIKKYNIDLKLNHIVTADELKAGGFDEVVIASGVAPRMPNIPGIDNPKVVSYQEVLDKELQLGKSVAVMGAGGIGFDISEYLTHEGESTTLNKDAWMKEWGVDESNSTRGGLKKAEIHPSPRKVYMMQRKASSLGNGLNKTTGWVHRAVMKMKGVEMIGGVSYDKIDEQGLHITITKGEESSQRVLDVDHIVICAGQVSVNELHETLKADESQGFGLHLVGGAEFAGELDAKRAIKLASELAASL</sequence>
<comment type="similarity">
    <text evidence="3">In the N-terminal section; belongs to the NADH:flavin oxidoreductase/NADH oxidase family.</text>
</comment>
<keyword evidence="5" id="KW-0288">FMN</keyword>
<dbReference type="PANTHER" id="PTHR42917:SF2">
    <property type="entry name" value="2,4-DIENOYL-COA REDUCTASE [(2E)-ENOYL-COA-PRODUCING]"/>
    <property type="match status" value="1"/>
</dbReference>
<evidence type="ECO:0000259" key="10">
    <source>
        <dbReference type="Pfam" id="PF00724"/>
    </source>
</evidence>
<accession>A0A9X3AT87</accession>
<dbReference type="InterPro" id="IPR051793">
    <property type="entry name" value="NADH:flavin_oxidoreductase"/>
</dbReference>
<feature type="domain" description="NADH:flavin oxidoreductase/NADH oxidase N-terminal" evidence="10">
    <location>
        <begin position="7"/>
        <end position="332"/>
    </location>
</feature>